<dbReference type="Pfam" id="PF01850">
    <property type="entry name" value="PIN"/>
    <property type="match status" value="1"/>
</dbReference>
<dbReference type="Proteomes" id="UP000092607">
    <property type="component" value="Unassembled WGS sequence"/>
</dbReference>
<evidence type="ECO:0000313" key="2">
    <source>
        <dbReference type="EMBL" id="OBX60488.1"/>
    </source>
</evidence>
<organism evidence="2 3">
    <name type="scientific">Moraxella lacunata</name>
    <dbReference type="NCBI Taxonomy" id="477"/>
    <lineage>
        <taxon>Bacteria</taxon>
        <taxon>Pseudomonadati</taxon>
        <taxon>Pseudomonadota</taxon>
        <taxon>Gammaproteobacteria</taxon>
        <taxon>Moraxellales</taxon>
        <taxon>Moraxellaceae</taxon>
        <taxon>Moraxella</taxon>
    </lineage>
</organism>
<dbReference type="Gene3D" id="3.40.50.1010">
    <property type="entry name" value="5'-nuclease"/>
    <property type="match status" value="1"/>
</dbReference>
<accession>A0A1B8PX36</accession>
<protein>
    <recommendedName>
        <fullName evidence="1">PIN domain-containing protein</fullName>
    </recommendedName>
</protein>
<evidence type="ECO:0000313" key="3">
    <source>
        <dbReference type="Proteomes" id="UP000092607"/>
    </source>
</evidence>
<gene>
    <name evidence="2" type="ORF">A9309_09385</name>
</gene>
<reference evidence="2 3" key="1">
    <citation type="submission" date="2016-06" db="EMBL/GenBank/DDBJ databases">
        <title>Draft genome of Moraxella lacunata CCUG 57757A.</title>
        <authorList>
            <person name="Salva-Serra F."/>
            <person name="Engstrom-Jakobsson H."/>
            <person name="Thorell K."/>
            <person name="Gonzales-Siles L."/>
            <person name="Karlsson R."/>
            <person name="Boulund F."/>
            <person name="Engstrand L."/>
            <person name="Kristiansson E."/>
            <person name="Moore E."/>
        </authorList>
    </citation>
    <scope>NUCLEOTIDE SEQUENCE [LARGE SCALE GENOMIC DNA]</scope>
    <source>
        <strain evidence="2 3">CCUG 57757A</strain>
    </source>
</reference>
<comment type="caution">
    <text evidence="2">The sequence shown here is derived from an EMBL/GenBank/DDBJ whole genome shotgun (WGS) entry which is preliminary data.</text>
</comment>
<dbReference type="AlphaFoldDB" id="A0A1B8PX36"/>
<evidence type="ECO:0000259" key="1">
    <source>
        <dbReference type="Pfam" id="PF01850"/>
    </source>
</evidence>
<dbReference type="PANTHER" id="PTHR39664:SF2">
    <property type="entry name" value="NUCLEIC ACID-BINDING PROTEIN, CONTAINING PIN DOMAIN-RELATED"/>
    <property type="match status" value="1"/>
</dbReference>
<proteinExistence type="predicted"/>
<dbReference type="InterPro" id="IPR002716">
    <property type="entry name" value="PIN_dom"/>
</dbReference>
<dbReference type="PANTHER" id="PTHR39664">
    <property type="match status" value="1"/>
</dbReference>
<dbReference type="InterPro" id="IPR029060">
    <property type="entry name" value="PIN-like_dom_sf"/>
</dbReference>
<name>A0A1B8PX36_MORLA</name>
<dbReference type="RefSeq" id="WP_065256972.1">
    <property type="nucleotide sequence ID" value="NZ_JARDJM010000019.1"/>
</dbReference>
<dbReference type="SUPFAM" id="SSF88723">
    <property type="entry name" value="PIN domain-like"/>
    <property type="match status" value="1"/>
</dbReference>
<dbReference type="CDD" id="cd18683">
    <property type="entry name" value="PIN_VapC-like"/>
    <property type="match status" value="1"/>
</dbReference>
<sequence length="139" mass="15790">MKTISIDTNILARYFLGDDIDQQEMALQLLSNYQCFVPITVILELAWVLQSYDKSKLSVIESILILSKLPTIILEHKQAVISAMRWAIEGMDIADAIHLAIAKQYDYLPLSSFDKRFINKSKSIDNAPICQTVKSLIEQ</sequence>
<dbReference type="OrthoDB" id="32974at2"/>
<dbReference type="EMBL" id="LZMS01000086">
    <property type="protein sequence ID" value="OBX60488.1"/>
    <property type="molecule type" value="Genomic_DNA"/>
</dbReference>
<feature type="domain" description="PIN" evidence="1">
    <location>
        <begin position="6"/>
        <end position="120"/>
    </location>
</feature>